<dbReference type="InterPro" id="IPR029752">
    <property type="entry name" value="D-isomer_DH_CS1"/>
</dbReference>
<dbReference type="Pfam" id="PF02826">
    <property type="entry name" value="2-Hacid_dh_C"/>
    <property type="match status" value="1"/>
</dbReference>
<evidence type="ECO:0000256" key="2">
    <source>
        <dbReference type="ARBA" id="ARBA00023002"/>
    </source>
</evidence>
<dbReference type="PANTHER" id="PTHR10996:SF178">
    <property type="entry name" value="2-HYDROXYACID DEHYDROGENASE YGL185C-RELATED"/>
    <property type="match status" value="1"/>
</dbReference>
<dbReference type="SUPFAM" id="SSF52283">
    <property type="entry name" value="Formate/glycerate dehydrogenase catalytic domain-like"/>
    <property type="match status" value="1"/>
</dbReference>
<dbReference type="PROSITE" id="PS00065">
    <property type="entry name" value="D_2_HYDROXYACID_DH_1"/>
    <property type="match status" value="1"/>
</dbReference>
<name>A0A1M7NTP6_9HYPH</name>
<organism evidence="7 8">
    <name type="scientific">Roseibium suaedae</name>
    <dbReference type="NCBI Taxonomy" id="735517"/>
    <lineage>
        <taxon>Bacteria</taxon>
        <taxon>Pseudomonadati</taxon>
        <taxon>Pseudomonadota</taxon>
        <taxon>Alphaproteobacteria</taxon>
        <taxon>Hyphomicrobiales</taxon>
        <taxon>Stappiaceae</taxon>
        <taxon>Roseibium</taxon>
    </lineage>
</organism>
<dbReference type="Pfam" id="PF00389">
    <property type="entry name" value="2-Hacid_dh"/>
    <property type="match status" value="1"/>
</dbReference>
<dbReference type="SUPFAM" id="SSF51735">
    <property type="entry name" value="NAD(P)-binding Rossmann-fold domains"/>
    <property type="match status" value="1"/>
</dbReference>
<dbReference type="AlphaFoldDB" id="A0A1M7NTP6"/>
<dbReference type="GO" id="GO:0051287">
    <property type="term" value="F:NAD binding"/>
    <property type="evidence" value="ECO:0007669"/>
    <property type="project" value="InterPro"/>
</dbReference>
<feature type="domain" description="D-isomer specific 2-hydroxyacid dehydrogenase NAD-binding" evidence="6">
    <location>
        <begin position="109"/>
        <end position="281"/>
    </location>
</feature>
<reference evidence="7 8" key="1">
    <citation type="submission" date="2016-11" db="EMBL/GenBank/DDBJ databases">
        <authorList>
            <person name="Jaros S."/>
            <person name="Januszkiewicz K."/>
            <person name="Wedrychowicz H."/>
        </authorList>
    </citation>
    <scope>NUCLEOTIDE SEQUENCE [LARGE SCALE GENOMIC DNA]</scope>
    <source>
        <strain evidence="7 8">DSM 22153</strain>
    </source>
</reference>
<feature type="domain" description="D-isomer specific 2-hydroxyacid dehydrogenase catalytic" evidence="5">
    <location>
        <begin position="7"/>
        <end position="312"/>
    </location>
</feature>
<dbReference type="EMBL" id="FRBW01000005">
    <property type="protein sequence ID" value="SHN07289.1"/>
    <property type="molecule type" value="Genomic_DNA"/>
</dbReference>
<dbReference type="Proteomes" id="UP000186002">
    <property type="component" value="Unassembled WGS sequence"/>
</dbReference>
<evidence type="ECO:0000256" key="1">
    <source>
        <dbReference type="ARBA" id="ARBA00022857"/>
    </source>
</evidence>
<evidence type="ECO:0000313" key="7">
    <source>
        <dbReference type="EMBL" id="SHN07289.1"/>
    </source>
</evidence>
<gene>
    <name evidence="7" type="ORF">SAMN05444272_3964</name>
</gene>
<evidence type="ECO:0000256" key="4">
    <source>
        <dbReference type="RuleBase" id="RU003719"/>
    </source>
</evidence>
<comment type="similarity">
    <text evidence="4">Belongs to the D-isomer specific 2-hydroxyacid dehydrogenase family.</text>
</comment>
<dbReference type="GO" id="GO:0030267">
    <property type="term" value="F:glyoxylate reductase (NADPH) activity"/>
    <property type="evidence" value="ECO:0007669"/>
    <property type="project" value="TreeGrafter"/>
</dbReference>
<dbReference type="GO" id="GO:0016618">
    <property type="term" value="F:hydroxypyruvate reductase [NAD(P)H] activity"/>
    <property type="evidence" value="ECO:0007669"/>
    <property type="project" value="TreeGrafter"/>
</dbReference>
<dbReference type="InterPro" id="IPR050223">
    <property type="entry name" value="D-isomer_2-hydroxyacid_DH"/>
</dbReference>
<dbReference type="OrthoDB" id="9793626at2"/>
<dbReference type="CDD" id="cd12156">
    <property type="entry name" value="HPPR"/>
    <property type="match status" value="1"/>
</dbReference>
<evidence type="ECO:0000313" key="8">
    <source>
        <dbReference type="Proteomes" id="UP000186002"/>
    </source>
</evidence>
<dbReference type="InterPro" id="IPR006139">
    <property type="entry name" value="D-isomer_2_OHA_DH_cat_dom"/>
</dbReference>
<dbReference type="STRING" id="735517.SAMN05444272_3964"/>
<evidence type="ECO:0000259" key="5">
    <source>
        <dbReference type="Pfam" id="PF00389"/>
    </source>
</evidence>
<accession>A0A1M7NTP6</accession>
<dbReference type="GO" id="GO:0005829">
    <property type="term" value="C:cytosol"/>
    <property type="evidence" value="ECO:0007669"/>
    <property type="project" value="TreeGrafter"/>
</dbReference>
<evidence type="ECO:0000256" key="3">
    <source>
        <dbReference type="ARBA" id="ARBA00023027"/>
    </source>
</evidence>
<keyword evidence="3" id="KW-0520">NAD</keyword>
<dbReference type="RefSeq" id="WP_073015080.1">
    <property type="nucleotide sequence ID" value="NZ_FRBW01000005.1"/>
</dbReference>
<dbReference type="FunFam" id="3.40.50.720:FF:000213">
    <property type="entry name" value="Putative 2-hydroxyacid dehydrogenase"/>
    <property type="match status" value="1"/>
</dbReference>
<dbReference type="PANTHER" id="PTHR10996">
    <property type="entry name" value="2-HYDROXYACID DEHYDROGENASE-RELATED"/>
    <property type="match status" value="1"/>
</dbReference>
<dbReference type="InterPro" id="IPR006140">
    <property type="entry name" value="D-isomer_DH_NAD-bd"/>
</dbReference>
<keyword evidence="2 4" id="KW-0560">Oxidoreductase</keyword>
<keyword evidence="1" id="KW-0521">NADP</keyword>
<dbReference type="InterPro" id="IPR036291">
    <property type="entry name" value="NAD(P)-bd_dom_sf"/>
</dbReference>
<sequence length="313" mass="33001">MSAPEILLMGPYPDWDMTELEAKYKVHKFYEAADKDALLSQHGANIRAIATRGELGASAALMGKLPSLEIVSCYGVGTDAIDLGYAKSNGIKVTNTPDVLTADVADLGVGLLLAAARQIPQADTYVRQGSWTKGNMGLVTRVCGKKVGIVGMGRVGVTVARRLAAFECDISYFDIAARTDLPYTFVADLTELARGCEFLIVTLSGGESTKGIVNAGVLAALGKDGIIVNISRGSTVDEDALLDVLEKGQIKAAGLDVFATEPNINARYLPLTNVVLQPHHASGTVETRQAMGKLVRDNLAAHFSGAALLTPVV</sequence>
<evidence type="ECO:0000259" key="6">
    <source>
        <dbReference type="Pfam" id="PF02826"/>
    </source>
</evidence>
<protein>
    <submittedName>
        <fullName evidence="7">D-3-phosphoglycerate dehydrogenase</fullName>
    </submittedName>
</protein>
<proteinExistence type="inferred from homology"/>
<dbReference type="Gene3D" id="3.40.50.720">
    <property type="entry name" value="NAD(P)-binding Rossmann-like Domain"/>
    <property type="match status" value="2"/>
</dbReference>
<keyword evidence="8" id="KW-1185">Reference proteome</keyword>